<dbReference type="Pfam" id="PF02518">
    <property type="entry name" value="HATPase_c"/>
    <property type="match status" value="1"/>
</dbReference>
<comment type="catalytic activity">
    <reaction evidence="1">
        <text>ATP + protein L-histidine = ADP + protein N-phospho-L-histidine.</text>
        <dbReference type="EC" id="2.7.13.3"/>
    </reaction>
</comment>
<feature type="domain" description="Signal transduction histidine kinase subgroup 3 dimerisation and phosphoacceptor" evidence="11">
    <location>
        <begin position="186"/>
        <end position="251"/>
    </location>
</feature>
<feature type="transmembrane region" description="Helical" evidence="9">
    <location>
        <begin position="132"/>
        <end position="151"/>
    </location>
</feature>
<evidence type="ECO:0000256" key="3">
    <source>
        <dbReference type="ARBA" id="ARBA00022553"/>
    </source>
</evidence>
<evidence type="ECO:0000313" key="14">
    <source>
        <dbReference type="Proteomes" id="UP000677913"/>
    </source>
</evidence>
<evidence type="ECO:0000259" key="11">
    <source>
        <dbReference type="Pfam" id="PF07730"/>
    </source>
</evidence>
<organism evidence="13 14">
    <name type="scientific">Actinocrinis puniceicyclus</name>
    <dbReference type="NCBI Taxonomy" id="977794"/>
    <lineage>
        <taxon>Bacteria</taxon>
        <taxon>Bacillati</taxon>
        <taxon>Actinomycetota</taxon>
        <taxon>Actinomycetes</taxon>
        <taxon>Catenulisporales</taxon>
        <taxon>Actinospicaceae</taxon>
        <taxon>Actinocrinis</taxon>
    </lineage>
</organism>
<evidence type="ECO:0000256" key="8">
    <source>
        <dbReference type="ARBA" id="ARBA00023012"/>
    </source>
</evidence>
<dbReference type="InterPro" id="IPR055558">
    <property type="entry name" value="DUF7134"/>
</dbReference>
<evidence type="ECO:0000256" key="7">
    <source>
        <dbReference type="ARBA" id="ARBA00022840"/>
    </source>
</evidence>
<evidence type="ECO:0000259" key="10">
    <source>
        <dbReference type="Pfam" id="PF02518"/>
    </source>
</evidence>
<keyword evidence="3" id="KW-0597">Phosphoprotein</keyword>
<dbReference type="Proteomes" id="UP000677913">
    <property type="component" value="Unassembled WGS sequence"/>
</dbReference>
<dbReference type="SUPFAM" id="SSF55874">
    <property type="entry name" value="ATPase domain of HSP90 chaperone/DNA topoisomerase II/histidine kinase"/>
    <property type="match status" value="1"/>
</dbReference>
<evidence type="ECO:0000256" key="1">
    <source>
        <dbReference type="ARBA" id="ARBA00000085"/>
    </source>
</evidence>
<keyword evidence="14" id="KW-1185">Reference proteome</keyword>
<dbReference type="GO" id="GO:0016020">
    <property type="term" value="C:membrane"/>
    <property type="evidence" value="ECO:0007669"/>
    <property type="project" value="InterPro"/>
</dbReference>
<dbReference type="GO" id="GO:0046983">
    <property type="term" value="F:protein dimerization activity"/>
    <property type="evidence" value="ECO:0007669"/>
    <property type="project" value="InterPro"/>
</dbReference>
<keyword evidence="7" id="KW-0067">ATP-binding</keyword>
<keyword evidence="9" id="KW-0812">Transmembrane</keyword>
<evidence type="ECO:0000256" key="6">
    <source>
        <dbReference type="ARBA" id="ARBA00022777"/>
    </source>
</evidence>
<feature type="domain" description="DUF7134" evidence="12">
    <location>
        <begin position="4"/>
        <end position="158"/>
    </location>
</feature>
<gene>
    <name evidence="13" type="ORF">KGA66_23890</name>
</gene>
<evidence type="ECO:0000256" key="5">
    <source>
        <dbReference type="ARBA" id="ARBA00022741"/>
    </source>
</evidence>
<evidence type="ECO:0000256" key="4">
    <source>
        <dbReference type="ARBA" id="ARBA00022679"/>
    </source>
</evidence>
<dbReference type="InterPro" id="IPR003594">
    <property type="entry name" value="HATPase_dom"/>
</dbReference>
<feature type="transmembrane region" description="Helical" evidence="9">
    <location>
        <begin position="59"/>
        <end position="74"/>
    </location>
</feature>
<feature type="transmembrane region" description="Helical" evidence="9">
    <location>
        <begin position="36"/>
        <end position="52"/>
    </location>
</feature>
<comment type="caution">
    <text evidence="13">The sequence shown here is derived from an EMBL/GenBank/DDBJ whole genome shotgun (WGS) entry which is preliminary data.</text>
</comment>
<name>A0A8J7WRD9_9ACTN</name>
<dbReference type="GO" id="GO:0000155">
    <property type="term" value="F:phosphorelay sensor kinase activity"/>
    <property type="evidence" value="ECO:0007669"/>
    <property type="project" value="InterPro"/>
</dbReference>
<evidence type="ECO:0000313" key="13">
    <source>
        <dbReference type="EMBL" id="MBS2966108.1"/>
    </source>
</evidence>
<dbReference type="PANTHER" id="PTHR24421">
    <property type="entry name" value="NITRATE/NITRITE SENSOR PROTEIN NARX-RELATED"/>
    <property type="match status" value="1"/>
</dbReference>
<dbReference type="CDD" id="cd16917">
    <property type="entry name" value="HATPase_UhpB-NarQ-NarX-like"/>
    <property type="match status" value="1"/>
</dbReference>
<keyword evidence="6" id="KW-0418">Kinase</keyword>
<dbReference type="AlphaFoldDB" id="A0A8J7WRD9"/>
<feature type="transmembrane region" description="Helical" evidence="9">
    <location>
        <begin position="102"/>
        <end position="120"/>
    </location>
</feature>
<dbReference type="Gene3D" id="3.30.565.10">
    <property type="entry name" value="Histidine kinase-like ATPase, C-terminal domain"/>
    <property type="match status" value="1"/>
</dbReference>
<dbReference type="InterPro" id="IPR050482">
    <property type="entry name" value="Sensor_HK_TwoCompSys"/>
</dbReference>
<proteinExistence type="predicted"/>
<dbReference type="GO" id="GO:0005524">
    <property type="term" value="F:ATP binding"/>
    <property type="evidence" value="ECO:0007669"/>
    <property type="project" value="UniProtKB-KW"/>
</dbReference>
<keyword evidence="5" id="KW-0547">Nucleotide-binding</keyword>
<dbReference type="EC" id="2.7.13.3" evidence="2"/>
<dbReference type="InterPro" id="IPR011712">
    <property type="entry name" value="Sig_transdc_His_kin_sub3_dim/P"/>
</dbReference>
<evidence type="ECO:0000259" key="12">
    <source>
        <dbReference type="Pfam" id="PF23539"/>
    </source>
</evidence>
<keyword evidence="8" id="KW-0902">Two-component regulatory system</keyword>
<keyword evidence="9" id="KW-0472">Membrane</keyword>
<reference evidence="13" key="1">
    <citation type="submission" date="2021-04" db="EMBL/GenBank/DDBJ databases">
        <title>Genome based classification of Actinospica acidithermotolerans sp. nov., an actinobacterium isolated from an Indonesian hot spring.</title>
        <authorList>
            <person name="Kusuma A.B."/>
            <person name="Putra K.E."/>
            <person name="Nafisah S."/>
            <person name="Loh J."/>
            <person name="Nouioui I."/>
            <person name="Goodfellow M."/>
        </authorList>
    </citation>
    <scope>NUCLEOTIDE SEQUENCE</scope>
    <source>
        <strain evidence="13">DSM 45618</strain>
    </source>
</reference>
<protein>
    <recommendedName>
        <fullName evidence="2">histidine kinase</fullName>
        <ecNumber evidence="2">2.7.13.3</ecNumber>
    </recommendedName>
</protein>
<dbReference type="EMBL" id="JAGSXH010000122">
    <property type="protein sequence ID" value="MBS2966108.1"/>
    <property type="molecule type" value="Genomic_DNA"/>
</dbReference>
<sequence>MTRVYVWLQQHPTLVDGVMAAMLVFFGAISVLERNAFVASVAGVFIGAPLLFRRRYPVLTYWAVVFFGAFQALLGDRPTLSDLAVPMAVYALAAYRVRRISLIGLGVGLIGVVIALEHWITGAPRTHISSYAWVFVYGVFAAPLIIAWVLGDSMRYRRAYYLDLEDKARRLERERDQQAQIGAAAERARIARELHDVVAHHVSVMVVQAEGATYALDGSPQTARRALGTIAETGRSALAEMRRLIGVLRAEDNTADRAPQPGVDQLEDLLEQVRAAGLAVDFTVEGVPVPLPQGMALAAYRIVQESLTNTRKHGGPHVSAQVSLHYGEDELRMLVRDDGRGATALTDGQGNGVIGMKERVAMYGGALNAGPRHEGGYEVEAVLPYRAALIRDAA</sequence>
<dbReference type="Pfam" id="PF23539">
    <property type="entry name" value="DUF7134"/>
    <property type="match status" value="1"/>
</dbReference>
<dbReference type="InterPro" id="IPR036890">
    <property type="entry name" value="HATPase_C_sf"/>
</dbReference>
<feature type="domain" description="Histidine kinase/HSP90-like ATPase" evidence="10">
    <location>
        <begin position="298"/>
        <end position="385"/>
    </location>
</feature>
<dbReference type="PANTHER" id="PTHR24421:SF10">
    <property type="entry name" value="NITRATE_NITRITE SENSOR PROTEIN NARQ"/>
    <property type="match status" value="1"/>
</dbReference>
<dbReference type="Pfam" id="PF07730">
    <property type="entry name" value="HisKA_3"/>
    <property type="match status" value="1"/>
</dbReference>
<evidence type="ECO:0000256" key="2">
    <source>
        <dbReference type="ARBA" id="ARBA00012438"/>
    </source>
</evidence>
<keyword evidence="9" id="KW-1133">Transmembrane helix</keyword>
<keyword evidence="4" id="KW-0808">Transferase</keyword>
<accession>A0A8J7WRD9</accession>
<evidence type="ECO:0000256" key="9">
    <source>
        <dbReference type="SAM" id="Phobius"/>
    </source>
</evidence>
<dbReference type="Gene3D" id="1.20.5.1930">
    <property type="match status" value="1"/>
</dbReference>
<feature type="transmembrane region" description="Helical" evidence="9">
    <location>
        <begin position="12"/>
        <end position="30"/>
    </location>
</feature>
<dbReference type="RefSeq" id="WP_211470858.1">
    <property type="nucleotide sequence ID" value="NZ_JAGSXH010000122.1"/>
</dbReference>